<evidence type="ECO:0000313" key="1">
    <source>
        <dbReference type="EMBL" id="PWJ96679.1"/>
    </source>
</evidence>
<dbReference type="Proteomes" id="UP000245921">
    <property type="component" value="Unassembled WGS sequence"/>
</dbReference>
<dbReference type="RefSeq" id="WP_109603666.1">
    <property type="nucleotide sequence ID" value="NZ_JAMHJO010000001.1"/>
</dbReference>
<dbReference type="InterPro" id="IPR029068">
    <property type="entry name" value="Glyas_Bleomycin-R_OHBP_Dase"/>
</dbReference>
<dbReference type="Gene3D" id="3.10.180.10">
    <property type="entry name" value="2,3-Dihydroxybiphenyl 1,2-Dioxygenase, domain 1"/>
    <property type="match status" value="1"/>
</dbReference>
<dbReference type="EMBL" id="QGGI01000001">
    <property type="protein sequence ID" value="PWJ96679.1"/>
    <property type="molecule type" value="Genomic_DNA"/>
</dbReference>
<name>A0AA45C9A9_9BACT</name>
<sequence length="121" mass="14027">MKITLQAYLKNSVEAVNLYIKAFDAELGYNVKNEDGTFLHAEIIKDQKHIISISESNDWDKSGENMQFCLNFGKENKDKLMRAYEILKIDGNIIFPLGPCDWNEMMADLIDKFGIRWYIAL</sequence>
<dbReference type="SUPFAM" id="SSF54593">
    <property type="entry name" value="Glyoxalase/Bleomycin resistance protein/Dihydroxybiphenyl dioxygenase"/>
    <property type="match status" value="1"/>
</dbReference>
<proteinExistence type="predicted"/>
<organism evidence="1 2">
    <name type="scientific">Oceanotoga teriensis</name>
    <dbReference type="NCBI Taxonomy" id="515440"/>
    <lineage>
        <taxon>Bacteria</taxon>
        <taxon>Thermotogati</taxon>
        <taxon>Thermotogota</taxon>
        <taxon>Thermotogae</taxon>
        <taxon>Petrotogales</taxon>
        <taxon>Petrotogaceae</taxon>
        <taxon>Oceanotoga</taxon>
    </lineage>
</organism>
<gene>
    <name evidence="1" type="ORF">C7380_101254</name>
</gene>
<keyword evidence="2" id="KW-1185">Reference proteome</keyword>
<evidence type="ECO:0000313" key="2">
    <source>
        <dbReference type="Proteomes" id="UP000245921"/>
    </source>
</evidence>
<protein>
    <submittedName>
        <fullName evidence="1">PhnB protein</fullName>
    </submittedName>
</protein>
<dbReference type="AlphaFoldDB" id="A0AA45C9A9"/>
<accession>A0AA45C9A9</accession>
<comment type="caution">
    <text evidence="1">The sequence shown here is derived from an EMBL/GenBank/DDBJ whole genome shotgun (WGS) entry which is preliminary data.</text>
</comment>
<reference evidence="1 2" key="1">
    <citation type="submission" date="2018-05" db="EMBL/GenBank/DDBJ databases">
        <title>Genomic Encyclopedia of Type Strains, Phase IV (KMG-IV): sequencing the most valuable type-strain genomes for metagenomic binning, comparative biology and taxonomic classification.</title>
        <authorList>
            <person name="Goeker M."/>
        </authorList>
    </citation>
    <scope>NUCLEOTIDE SEQUENCE [LARGE SCALE GENOMIC DNA]</scope>
    <source>
        <strain evidence="1 2">DSM 24906</strain>
    </source>
</reference>